<evidence type="ECO:0000256" key="1">
    <source>
        <dbReference type="ARBA" id="ARBA00009437"/>
    </source>
</evidence>
<dbReference type="InterPro" id="IPR036390">
    <property type="entry name" value="WH_DNA-bd_sf"/>
</dbReference>
<dbReference type="GO" id="GO:0006351">
    <property type="term" value="P:DNA-templated transcription"/>
    <property type="evidence" value="ECO:0007669"/>
    <property type="project" value="TreeGrafter"/>
</dbReference>
<dbReference type="SUPFAM" id="SSF46785">
    <property type="entry name" value="Winged helix' DNA-binding domain"/>
    <property type="match status" value="1"/>
</dbReference>
<comment type="similarity">
    <text evidence="1">Belongs to the LysR transcriptional regulatory family.</text>
</comment>
<reference evidence="6 7" key="1">
    <citation type="submission" date="2019-03" db="EMBL/GenBank/DDBJ databases">
        <title>Genomic analyses of the natural microbiome of Caenorhabditis elegans.</title>
        <authorList>
            <person name="Samuel B."/>
        </authorList>
    </citation>
    <scope>NUCLEOTIDE SEQUENCE [LARGE SCALE GENOMIC DNA]</scope>
    <source>
        <strain evidence="6 7">JUb89</strain>
    </source>
</reference>
<dbReference type="PANTHER" id="PTHR30537:SF66">
    <property type="entry name" value="IRON-REGULATED VIRULENCE REGULATORY PROTEIN IRGB"/>
    <property type="match status" value="1"/>
</dbReference>
<name>A0A4R1XZV8_ACICA</name>
<protein>
    <submittedName>
        <fullName evidence="6">LysR family transcriptional regulator</fullName>
    </submittedName>
</protein>
<dbReference type="CDD" id="cd08422">
    <property type="entry name" value="PBP2_CrgA_like"/>
    <property type="match status" value="1"/>
</dbReference>
<keyword evidence="2" id="KW-0805">Transcription regulation</keyword>
<dbReference type="AlphaFoldDB" id="A0A4R1XZV8"/>
<keyword evidence="7" id="KW-1185">Reference proteome</keyword>
<dbReference type="SUPFAM" id="SSF53850">
    <property type="entry name" value="Periplasmic binding protein-like II"/>
    <property type="match status" value="1"/>
</dbReference>
<sequence length="299" mass="33961">MPSLDLMQTFITVVEKHSFTQAALHLKISKALVSTRIKRLEQDLGLSVLVRDTRKLILTTAGQELYVHFKDLLLSLTQSIENVRQGQLGTSGILRITSTFEFGHQVLWPLLAPFCQTHSELHLHCLFDSKPYDLIREQIDVAIRLGQLVDSSHRAKKLAEYEIVLVASKQHAAQLQLTDLEQLETCHWISNLNLSSQTFWTFYQNGQSHSIHENTKYAANNIQTMKHMLLDHLGIAVIPKWLIETELSQGLLQQLLPEYRLSTQGIYAVFPNQAYVATKTRLLIDHLATTLPQALPAPQ</sequence>
<dbReference type="InterPro" id="IPR005119">
    <property type="entry name" value="LysR_subst-bd"/>
</dbReference>
<dbReference type="Pfam" id="PF03466">
    <property type="entry name" value="LysR_substrate"/>
    <property type="match status" value="1"/>
</dbReference>
<proteinExistence type="inferred from homology"/>
<evidence type="ECO:0000313" key="7">
    <source>
        <dbReference type="Proteomes" id="UP000294963"/>
    </source>
</evidence>
<dbReference type="PROSITE" id="PS50931">
    <property type="entry name" value="HTH_LYSR"/>
    <property type="match status" value="1"/>
</dbReference>
<evidence type="ECO:0000256" key="2">
    <source>
        <dbReference type="ARBA" id="ARBA00023015"/>
    </source>
</evidence>
<dbReference type="Pfam" id="PF00126">
    <property type="entry name" value="HTH_1"/>
    <property type="match status" value="1"/>
</dbReference>
<dbReference type="Gene3D" id="1.10.10.10">
    <property type="entry name" value="Winged helix-like DNA-binding domain superfamily/Winged helix DNA-binding domain"/>
    <property type="match status" value="1"/>
</dbReference>
<dbReference type="Gene3D" id="3.40.190.290">
    <property type="match status" value="1"/>
</dbReference>
<keyword evidence="3" id="KW-0238">DNA-binding</keyword>
<gene>
    <name evidence="6" type="ORF">EC844_11571</name>
</gene>
<organism evidence="6 7">
    <name type="scientific">Acinetobacter calcoaceticus</name>
    <dbReference type="NCBI Taxonomy" id="471"/>
    <lineage>
        <taxon>Bacteria</taxon>
        <taxon>Pseudomonadati</taxon>
        <taxon>Pseudomonadota</taxon>
        <taxon>Gammaproteobacteria</taxon>
        <taxon>Moraxellales</taxon>
        <taxon>Moraxellaceae</taxon>
        <taxon>Acinetobacter</taxon>
        <taxon>Acinetobacter calcoaceticus/baumannii complex</taxon>
    </lineage>
</organism>
<dbReference type="FunFam" id="1.10.10.10:FF:000001">
    <property type="entry name" value="LysR family transcriptional regulator"/>
    <property type="match status" value="1"/>
</dbReference>
<dbReference type="InterPro" id="IPR000847">
    <property type="entry name" value="LysR_HTH_N"/>
</dbReference>
<keyword evidence="4" id="KW-0804">Transcription</keyword>
<dbReference type="Proteomes" id="UP000294963">
    <property type="component" value="Unassembled WGS sequence"/>
</dbReference>
<evidence type="ECO:0000256" key="3">
    <source>
        <dbReference type="ARBA" id="ARBA00023125"/>
    </source>
</evidence>
<dbReference type="EMBL" id="SLVJ01000015">
    <property type="protein sequence ID" value="TCM65233.1"/>
    <property type="molecule type" value="Genomic_DNA"/>
</dbReference>
<dbReference type="InterPro" id="IPR036388">
    <property type="entry name" value="WH-like_DNA-bd_sf"/>
</dbReference>
<feature type="domain" description="HTH lysR-type" evidence="5">
    <location>
        <begin position="2"/>
        <end position="59"/>
    </location>
</feature>
<accession>A0A4R1XZV8</accession>
<dbReference type="GO" id="GO:0043565">
    <property type="term" value="F:sequence-specific DNA binding"/>
    <property type="evidence" value="ECO:0007669"/>
    <property type="project" value="TreeGrafter"/>
</dbReference>
<comment type="caution">
    <text evidence="6">The sequence shown here is derived from an EMBL/GenBank/DDBJ whole genome shotgun (WGS) entry which is preliminary data.</text>
</comment>
<dbReference type="PANTHER" id="PTHR30537">
    <property type="entry name" value="HTH-TYPE TRANSCRIPTIONAL REGULATOR"/>
    <property type="match status" value="1"/>
</dbReference>
<dbReference type="InterPro" id="IPR058163">
    <property type="entry name" value="LysR-type_TF_proteobact-type"/>
</dbReference>
<evidence type="ECO:0000313" key="6">
    <source>
        <dbReference type="EMBL" id="TCM65233.1"/>
    </source>
</evidence>
<evidence type="ECO:0000256" key="4">
    <source>
        <dbReference type="ARBA" id="ARBA00023163"/>
    </source>
</evidence>
<dbReference type="GO" id="GO:0003700">
    <property type="term" value="F:DNA-binding transcription factor activity"/>
    <property type="evidence" value="ECO:0007669"/>
    <property type="project" value="InterPro"/>
</dbReference>
<evidence type="ECO:0000259" key="5">
    <source>
        <dbReference type="PROSITE" id="PS50931"/>
    </source>
</evidence>